<dbReference type="AlphaFoldDB" id="A0A397URF3"/>
<dbReference type="EMBL" id="QKWP01001140">
    <property type="protein sequence ID" value="RIB11369.1"/>
    <property type="molecule type" value="Genomic_DNA"/>
</dbReference>
<proteinExistence type="predicted"/>
<dbReference type="Proteomes" id="UP000266673">
    <property type="component" value="Unassembled WGS sequence"/>
</dbReference>
<name>A0A397URF3_9GLOM</name>
<comment type="caution">
    <text evidence="1">The sequence shown here is derived from an EMBL/GenBank/DDBJ whole genome shotgun (WGS) entry which is preliminary data.</text>
</comment>
<evidence type="ECO:0000313" key="1">
    <source>
        <dbReference type="EMBL" id="RIB11369.1"/>
    </source>
</evidence>
<accession>A0A397URF3</accession>
<keyword evidence="2" id="KW-1185">Reference proteome</keyword>
<reference evidence="1 2" key="1">
    <citation type="submission" date="2018-06" db="EMBL/GenBank/DDBJ databases">
        <title>Comparative genomics reveals the genomic features of Rhizophagus irregularis, R. cerebriforme, R. diaphanum and Gigaspora rosea, and their symbiotic lifestyle signature.</title>
        <authorList>
            <person name="Morin E."/>
            <person name="San Clemente H."/>
            <person name="Chen E.C.H."/>
            <person name="De La Providencia I."/>
            <person name="Hainaut M."/>
            <person name="Kuo A."/>
            <person name="Kohler A."/>
            <person name="Murat C."/>
            <person name="Tang N."/>
            <person name="Roy S."/>
            <person name="Loubradou J."/>
            <person name="Henrissat B."/>
            <person name="Grigoriev I.V."/>
            <person name="Corradi N."/>
            <person name="Roux C."/>
            <person name="Martin F.M."/>
        </authorList>
    </citation>
    <scope>NUCLEOTIDE SEQUENCE [LARGE SCALE GENOMIC DNA]</scope>
    <source>
        <strain evidence="1 2">DAOM 194757</strain>
    </source>
</reference>
<organism evidence="1 2">
    <name type="scientific">Gigaspora rosea</name>
    <dbReference type="NCBI Taxonomy" id="44941"/>
    <lineage>
        <taxon>Eukaryota</taxon>
        <taxon>Fungi</taxon>
        <taxon>Fungi incertae sedis</taxon>
        <taxon>Mucoromycota</taxon>
        <taxon>Glomeromycotina</taxon>
        <taxon>Glomeromycetes</taxon>
        <taxon>Diversisporales</taxon>
        <taxon>Gigasporaceae</taxon>
        <taxon>Gigaspora</taxon>
    </lineage>
</organism>
<gene>
    <name evidence="1" type="ORF">C2G38_2250197</name>
</gene>
<dbReference type="OrthoDB" id="2446407at2759"/>
<sequence length="152" mass="17681">MDIISLMNHEDDNYERIDKLSYEPSNELNYEPIEELLSYNTIKGKNSEDNYYELMDEILSDNASSIMIDLENNNEDESEQVIYLITEQLRVKEIIHLLLPMEYPPTSEDEIAIVYNIEAWNNSEAFINNIQYKLGRPCGGGDADIYCPFLKP</sequence>
<evidence type="ECO:0000313" key="2">
    <source>
        <dbReference type="Proteomes" id="UP000266673"/>
    </source>
</evidence>
<protein>
    <submittedName>
        <fullName evidence="1">Uncharacterized protein</fullName>
    </submittedName>
</protein>